<name>A0A6J2YQA4_SITOR</name>
<keyword evidence="4 5" id="KW-0539">Nucleus</keyword>
<keyword evidence="5" id="KW-0234">DNA repair</keyword>
<dbReference type="InterPro" id="IPR016024">
    <property type="entry name" value="ARM-type_fold"/>
</dbReference>
<dbReference type="InterPro" id="IPR024687">
    <property type="entry name" value="MMS19_C"/>
</dbReference>
<feature type="domain" description="MMS19 C-terminal" evidence="6">
    <location>
        <begin position="618"/>
        <end position="895"/>
    </location>
</feature>
<comment type="similarity">
    <text evidence="2 5">Belongs to the MET18/MMS19 family.</text>
</comment>
<dbReference type="PANTHER" id="PTHR12891:SF0">
    <property type="entry name" value="MMS19 NUCLEOTIDE EXCISION REPAIR PROTEIN HOMOLOG"/>
    <property type="match status" value="1"/>
</dbReference>
<dbReference type="GO" id="GO:0005819">
    <property type="term" value="C:spindle"/>
    <property type="evidence" value="ECO:0007669"/>
    <property type="project" value="UniProtKB-SubCell"/>
</dbReference>
<evidence type="ECO:0000313" key="8">
    <source>
        <dbReference type="Proteomes" id="UP000504635"/>
    </source>
</evidence>
<dbReference type="GO" id="GO:0006281">
    <property type="term" value="P:DNA repair"/>
    <property type="evidence" value="ECO:0007669"/>
    <property type="project" value="UniProtKB-UniRule"/>
</dbReference>
<dbReference type="Gene3D" id="1.25.10.10">
    <property type="entry name" value="Leucine-rich Repeat Variant"/>
    <property type="match status" value="1"/>
</dbReference>
<dbReference type="GO" id="GO:0016226">
    <property type="term" value="P:iron-sulfur cluster assembly"/>
    <property type="evidence" value="ECO:0007669"/>
    <property type="project" value="UniProtKB-UniRule"/>
</dbReference>
<keyword evidence="8" id="KW-1185">Reference proteome</keyword>
<protein>
    <recommendedName>
        <fullName evidence="5">MMS19 nucleotide excision repair protein</fullName>
    </recommendedName>
</protein>
<evidence type="ECO:0000256" key="5">
    <source>
        <dbReference type="RuleBase" id="RU367072"/>
    </source>
</evidence>
<dbReference type="InterPro" id="IPR011989">
    <property type="entry name" value="ARM-like"/>
</dbReference>
<dbReference type="InterPro" id="IPR039920">
    <property type="entry name" value="MMS19"/>
</dbReference>
<comment type="function">
    <text evidence="5">Key component of the cytosolic iron-sulfur protein assembly (CIA) complex, a multiprotein complex that mediates the incorporation of iron-sulfur cluster into apoproteins specifically involved in DNA metabolism and genomic integrity. In the CIA complex, MMS19 acts as an adapter between early-acting CIA components and a subset of cellular target iron-sulfur proteins.</text>
</comment>
<keyword evidence="5" id="KW-0963">Cytoplasm</keyword>
<dbReference type="OrthoDB" id="342900at2759"/>
<organism evidence="8 9">
    <name type="scientific">Sitophilus oryzae</name>
    <name type="common">Rice weevil</name>
    <name type="synonym">Curculio oryzae</name>
    <dbReference type="NCBI Taxonomy" id="7048"/>
    <lineage>
        <taxon>Eukaryota</taxon>
        <taxon>Metazoa</taxon>
        <taxon>Ecdysozoa</taxon>
        <taxon>Arthropoda</taxon>
        <taxon>Hexapoda</taxon>
        <taxon>Insecta</taxon>
        <taxon>Pterygota</taxon>
        <taxon>Neoptera</taxon>
        <taxon>Endopterygota</taxon>
        <taxon>Coleoptera</taxon>
        <taxon>Polyphaga</taxon>
        <taxon>Cucujiformia</taxon>
        <taxon>Curculionidae</taxon>
        <taxon>Dryophthorinae</taxon>
        <taxon>Sitophilus</taxon>
    </lineage>
</organism>
<evidence type="ECO:0000259" key="7">
    <source>
        <dbReference type="Pfam" id="PF14500"/>
    </source>
</evidence>
<dbReference type="GeneID" id="115889613"/>
<accession>A0A6J2YQA4</accession>
<evidence type="ECO:0000259" key="6">
    <source>
        <dbReference type="Pfam" id="PF12460"/>
    </source>
</evidence>
<dbReference type="AlphaFoldDB" id="A0A6J2YQA4"/>
<dbReference type="SUPFAM" id="SSF48371">
    <property type="entry name" value="ARM repeat"/>
    <property type="match status" value="1"/>
</dbReference>
<keyword evidence="3" id="KW-0677">Repeat</keyword>
<comment type="subcellular location">
    <subcellularLocation>
        <location evidence="5">Cytoplasm</location>
        <location evidence="5">Cytoskeleton</location>
        <location evidence="5">Spindle</location>
    </subcellularLocation>
    <subcellularLocation>
        <location evidence="1 5">Nucleus</location>
    </subcellularLocation>
</comment>
<dbReference type="GO" id="GO:0005634">
    <property type="term" value="C:nucleus"/>
    <property type="evidence" value="ECO:0007669"/>
    <property type="project" value="UniProtKB-SubCell"/>
</dbReference>
<evidence type="ECO:0000313" key="9">
    <source>
        <dbReference type="RefSeq" id="XP_030765522.1"/>
    </source>
</evidence>
<keyword evidence="5" id="KW-0227">DNA damage</keyword>
<dbReference type="KEGG" id="soy:115889613"/>
<dbReference type="InParanoid" id="A0A6J2YQA4"/>
<dbReference type="GO" id="GO:0097361">
    <property type="term" value="C:cytosolic [4Fe-4S] assembly targeting complex"/>
    <property type="evidence" value="ECO:0007669"/>
    <property type="project" value="UniProtKB-UniRule"/>
</dbReference>
<dbReference type="Pfam" id="PF14500">
    <property type="entry name" value="MMS19_N"/>
    <property type="match status" value="1"/>
</dbReference>
<proteinExistence type="inferred from homology"/>
<dbReference type="RefSeq" id="XP_030765522.1">
    <property type="nucleotide sequence ID" value="XM_030909662.1"/>
</dbReference>
<dbReference type="CTD" id="64210"/>
<dbReference type="Proteomes" id="UP000504635">
    <property type="component" value="Unplaced"/>
</dbReference>
<dbReference type="InterPro" id="IPR029240">
    <property type="entry name" value="MMS19_N"/>
</dbReference>
<gene>
    <name evidence="9" type="primary">LOC115889613</name>
</gene>
<dbReference type="GO" id="GO:0051604">
    <property type="term" value="P:protein maturation"/>
    <property type="evidence" value="ECO:0007669"/>
    <property type="project" value="UniProtKB-UniRule"/>
</dbReference>
<evidence type="ECO:0000256" key="4">
    <source>
        <dbReference type="ARBA" id="ARBA00023242"/>
    </source>
</evidence>
<reference evidence="9" key="1">
    <citation type="submission" date="2025-08" db="UniProtKB">
        <authorList>
            <consortium name="RefSeq"/>
        </authorList>
    </citation>
    <scope>IDENTIFICATION</scope>
    <source>
        <tissue evidence="9">Gonads</tissue>
    </source>
</reference>
<dbReference type="PANTHER" id="PTHR12891">
    <property type="entry name" value="DNA REPAIR/TRANSCRIPTION PROTEIN MET18/MMS19"/>
    <property type="match status" value="1"/>
</dbReference>
<sequence>MESNNCSYLNSERLEILDKEDNKHVDIAVNITKDIAEKKISILDVVEKLGYLLVNASFTKREIGVLILSETVQKIDSKALNPEQLSFLCSYFSEKLKDHHQVATSALKGVYALINIQHIPNESVVHLLTTLFNHITCQQQQQPDRYLIYEIYETVLNKHINVVESMGIDFVYGVISSIDGERDPKNLIYLFKWLQVFLKKVKLAHLSEEMFDVLACYFPVDFKAPPSDKNKITREDLAESLAKCLTAIPEFGTLAIPLALEKLDSALKIAKNDSLNLLVDGCKNFDAETYSNFSLEIYNQLQKDIFSTPDEEIRQKYLACVKEVVRKLGTQSDQNKFNITLSDITLSLKQNLLPDSKMFVQTSQILLSVAQANKTSAIYVAKIVCGFLGTSYQITANSSQKIQQLRVYIDFLKTAVQNNQDFDLNSIEEISNAPALFLQAILQDDANLVVEGFKGFIQTAKFLNDSVRNVLFENLKKLIVLNHSEPLKSVINECLAKMAENFHKEVENKILYNEIIEDVVKVDSYIGSLCCLVKVPYFENYVIDTVIRYSVQNLDCSKVVLRHLSFYLGQNSRFIGLLLGKKFISNLTEFLQNIPASDSIDTEYLLNIRNVLVELLKKQDASVQKDIYVHEVKKNYQNQITLLTVLSGLITPFKKSLFDDFSKTDFLLNCCLNSFDYFVQDTATETLANILNKITEEHFLQNELQKIEQICEGCEEINKKVKLTSWVVKGLVTRNHQTAWTWTDKLINLLNQNANTAIGFRIVMDEVHSSLTRENNCNIMPLYKQKFYIYVTNKICTINGHDQASYYNTIGYLIEHAPRQAVIGQFKKVLKLTFLCLENSRDPEVLEILILRITDFVVSKETVIEDNLEDILLRLLNLTTFEHSMKVRIAAIKAIRGFTNNYPIYKLVPFQQKVIRALGQCIDDRKRIVRKEATECRSLWFLLDAPL</sequence>
<feature type="domain" description="MMS19 N-terminal" evidence="7">
    <location>
        <begin position="46"/>
        <end position="306"/>
    </location>
</feature>
<evidence type="ECO:0000256" key="1">
    <source>
        <dbReference type="ARBA" id="ARBA00004123"/>
    </source>
</evidence>
<dbReference type="Pfam" id="PF12460">
    <property type="entry name" value="MMS19_C"/>
    <property type="match status" value="1"/>
</dbReference>
<comment type="subunit">
    <text evidence="5">Component of the CIA complex.</text>
</comment>
<evidence type="ECO:0000256" key="3">
    <source>
        <dbReference type="ARBA" id="ARBA00022737"/>
    </source>
</evidence>
<evidence type="ECO:0000256" key="2">
    <source>
        <dbReference type="ARBA" id="ARBA00009340"/>
    </source>
</evidence>
<keyword evidence="5" id="KW-0206">Cytoskeleton</keyword>
<dbReference type="FunCoup" id="A0A6J2YQA4">
    <property type="interactions" value="2263"/>
</dbReference>